<dbReference type="OrthoDB" id="6884299at2"/>
<sequence>MPISLQPQNMLGHWTDSTPRTCEFQHGSTLILVEYVDAYPMERKLAAAQQTINDAFAEVPCALTFASAVSAARHPAFWKHANRIALRQSLLNVFSIRYVPDSDQPIYDISWNPGFQPESSLAYSENWVEEMVEVHTPDDHEFIHVKRICKNQYQLLD</sequence>
<organism evidence="1 2">
    <name type="scientific">Stenotrophomonas terrae</name>
    <dbReference type="NCBI Taxonomy" id="405446"/>
    <lineage>
        <taxon>Bacteria</taxon>
        <taxon>Pseudomonadati</taxon>
        <taxon>Pseudomonadota</taxon>
        <taxon>Gammaproteobacteria</taxon>
        <taxon>Lysobacterales</taxon>
        <taxon>Lysobacteraceae</taxon>
        <taxon>Stenotrophomonas</taxon>
    </lineage>
</organism>
<comment type="caution">
    <text evidence="1">The sequence shown here is derived from an EMBL/GenBank/DDBJ whole genome shotgun (WGS) entry which is preliminary data.</text>
</comment>
<evidence type="ECO:0000313" key="2">
    <source>
        <dbReference type="Proteomes" id="UP000051863"/>
    </source>
</evidence>
<keyword evidence="2" id="KW-1185">Reference proteome</keyword>
<dbReference type="AlphaFoldDB" id="A0A0R0CT39"/>
<dbReference type="RefSeq" id="WP_057626501.1">
    <property type="nucleotide sequence ID" value="NZ_LDJJ01000005.1"/>
</dbReference>
<gene>
    <name evidence="1" type="ORF">ABB27_01760</name>
</gene>
<reference evidence="1 2" key="1">
    <citation type="submission" date="2015-05" db="EMBL/GenBank/DDBJ databases">
        <title>Genome sequencing and analysis of members of genus Stenotrophomonas.</title>
        <authorList>
            <person name="Patil P.P."/>
            <person name="Midha S."/>
            <person name="Patil P.B."/>
        </authorList>
    </citation>
    <scope>NUCLEOTIDE SEQUENCE [LARGE SCALE GENOMIC DNA]</scope>
    <source>
        <strain evidence="1 2">DSM 18941</strain>
    </source>
</reference>
<name>A0A0R0CT39_9GAMM</name>
<accession>A0A0R0CT39</accession>
<evidence type="ECO:0000313" key="1">
    <source>
        <dbReference type="EMBL" id="KRG72406.1"/>
    </source>
</evidence>
<dbReference type="PATRIC" id="fig|405446.3.peg.2594"/>
<dbReference type="Proteomes" id="UP000051863">
    <property type="component" value="Unassembled WGS sequence"/>
</dbReference>
<protein>
    <submittedName>
        <fullName evidence="1">Uncharacterized protein</fullName>
    </submittedName>
</protein>
<dbReference type="EMBL" id="LDJJ01000005">
    <property type="protein sequence ID" value="KRG72406.1"/>
    <property type="molecule type" value="Genomic_DNA"/>
</dbReference>
<proteinExistence type="predicted"/>